<evidence type="ECO:0000313" key="3">
    <source>
        <dbReference type="Proteomes" id="UP000237105"/>
    </source>
</evidence>
<gene>
    <name evidence="2" type="ORF">PanWU01x14_054730</name>
</gene>
<evidence type="ECO:0000313" key="2">
    <source>
        <dbReference type="EMBL" id="PON73923.1"/>
    </source>
</evidence>
<dbReference type="EMBL" id="JXTB01000031">
    <property type="protein sequence ID" value="PON73923.1"/>
    <property type="molecule type" value="Genomic_DNA"/>
</dbReference>
<organism evidence="2 3">
    <name type="scientific">Parasponia andersonii</name>
    <name type="common">Sponia andersonii</name>
    <dbReference type="NCBI Taxonomy" id="3476"/>
    <lineage>
        <taxon>Eukaryota</taxon>
        <taxon>Viridiplantae</taxon>
        <taxon>Streptophyta</taxon>
        <taxon>Embryophyta</taxon>
        <taxon>Tracheophyta</taxon>
        <taxon>Spermatophyta</taxon>
        <taxon>Magnoliopsida</taxon>
        <taxon>eudicotyledons</taxon>
        <taxon>Gunneridae</taxon>
        <taxon>Pentapetalae</taxon>
        <taxon>rosids</taxon>
        <taxon>fabids</taxon>
        <taxon>Rosales</taxon>
        <taxon>Cannabaceae</taxon>
        <taxon>Parasponia</taxon>
    </lineage>
</organism>
<dbReference type="Proteomes" id="UP000237105">
    <property type="component" value="Unassembled WGS sequence"/>
</dbReference>
<reference evidence="3" key="1">
    <citation type="submission" date="2016-06" db="EMBL/GenBank/DDBJ databases">
        <title>Parallel loss of symbiosis genes in relatives of nitrogen-fixing non-legume Parasponia.</title>
        <authorList>
            <person name="Van Velzen R."/>
            <person name="Holmer R."/>
            <person name="Bu F."/>
            <person name="Rutten L."/>
            <person name="Van Zeijl A."/>
            <person name="Liu W."/>
            <person name="Santuari L."/>
            <person name="Cao Q."/>
            <person name="Sharma T."/>
            <person name="Shen D."/>
            <person name="Roswanjaya Y."/>
            <person name="Wardhani T."/>
            <person name="Kalhor M.S."/>
            <person name="Jansen J."/>
            <person name="Van den Hoogen J."/>
            <person name="Gungor B."/>
            <person name="Hartog M."/>
            <person name="Hontelez J."/>
            <person name="Verver J."/>
            <person name="Yang W.-C."/>
            <person name="Schijlen E."/>
            <person name="Repin R."/>
            <person name="Schilthuizen M."/>
            <person name="Schranz E."/>
            <person name="Heidstra R."/>
            <person name="Miyata K."/>
            <person name="Fedorova E."/>
            <person name="Kohlen W."/>
            <person name="Bisseling T."/>
            <person name="Smit S."/>
            <person name="Geurts R."/>
        </authorList>
    </citation>
    <scope>NUCLEOTIDE SEQUENCE [LARGE SCALE GENOMIC DNA]</scope>
    <source>
        <strain evidence="3">cv. WU1-14</strain>
    </source>
</reference>
<feature type="transmembrane region" description="Helical" evidence="1">
    <location>
        <begin position="40"/>
        <end position="56"/>
    </location>
</feature>
<dbReference type="AlphaFoldDB" id="A0A2P5DKV9"/>
<keyword evidence="3" id="KW-1185">Reference proteome</keyword>
<keyword evidence="1" id="KW-0812">Transmembrane</keyword>
<keyword evidence="1" id="KW-1133">Transmembrane helix</keyword>
<protein>
    <submittedName>
        <fullName evidence="2">Uncharacterized protein</fullName>
    </submittedName>
</protein>
<sequence length="60" mass="6894">MGNGKLASLKEGLLSKYFFVKGAKVETVIYNIIKTDNLRLIWFSIGFVSNIMHFLIDDRQ</sequence>
<proteinExistence type="predicted"/>
<evidence type="ECO:0000256" key="1">
    <source>
        <dbReference type="SAM" id="Phobius"/>
    </source>
</evidence>
<accession>A0A2P5DKV9</accession>
<name>A0A2P5DKV9_PARAD</name>
<comment type="caution">
    <text evidence="2">The sequence shown here is derived from an EMBL/GenBank/DDBJ whole genome shotgun (WGS) entry which is preliminary data.</text>
</comment>
<keyword evidence="1" id="KW-0472">Membrane</keyword>